<dbReference type="AlphaFoldDB" id="A0A1M6QYY8"/>
<dbReference type="InterPro" id="IPR039420">
    <property type="entry name" value="WalR-like"/>
</dbReference>
<keyword evidence="7" id="KW-0843">Virulence</keyword>
<evidence type="ECO:0000256" key="1">
    <source>
        <dbReference type="ARBA" id="ARBA00004496"/>
    </source>
</evidence>
<feature type="modified residue" description="4-aspartylphosphate" evidence="14">
    <location>
        <position position="52"/>
    </location>
</feature>
<evidence type="ECO:0000313" key="18">
    <source>
        <dbReference type="EMBL" id="SHK25445.1"/>
    </source>
</evidence>
<evidence type="ECO:0000256" key="13">
    <source>
        <dbReference type="ARBA" id="ARBA00039976"/>
    </source>
</evidence>
<proteinExistence type="predicted"/>
<evidence type="ECO:0000256" key="15">
    <source>
        <dbReference type="PROSITE-ProRule" id="PRU01091"/>
    </source>
</evidence>
<keyword evidence="6" id="KW-0805">Transcription regulation</keyword>
<comment type="function">
    <text evidence="12">Member of the two-component regulatory system HssS/HssR involved in intracellular heme homeostasis and tempering of staphylococcal virulence. Phosphorylated HssR binds to a direct repeat sequence within hrtAB promoter and activates the expression of hrtAB, an efflux pump, in response to extracellular heme, hemin, hemoglobin or blood.</text>
</comment>
<dbReference type="InterPro" id="IPR001789">
    <property type="entry name" value="Sig_transdc_resp-reg_receiver"/>
</dbReference>
<evidence type="ECO:0000256" key="10">
    <source>
        <dbReference type="ARBA" id="ARBA00023163"/>
    </source>
</evidence>
<dbReference type="SMART" id="SM00448">
    <property type="entry name" value="REC"/>
    <property type="match status" value="1"/>
</dbReference>
<keyword evidence="5" id="KW-0902">Two-component regulatory system</keyword>
<evidence type="ECO:0000256" key="12">
    <source>
        <dbReference type="ARBA" id="ARBA00037471"/>
    </source>
</evidence>
<keyword evidence="4 14" id="KW-0597">Phosphoprotein</keyword>
<evidence type="ECO:0000256" key="3">
    <source>
        <dbReference type="ARBA" id="ARBA00022490"/>
    </source>
</evidence>
<reference evidence="18 19" key="1">
    <citation type="submission" date="2016-11" db="EMBL/GenBank/DDBJ databases">
        <authorList>
            <person name="Jaros S."/>
            <person name="Januszkiewicz K."/>
            <person name="Wedrychowicz H."/>
        </authorList>
    </citation>
    <scope>NUCLEOTIDE SEQUENCE [LARGE SCALE GENOMIC DNA]</scope>
    <source>
        <strain evidence="18 19">DSM 15929</strain>
    </source>
</reference>
<evidence type="ECO:0000256" key="5">
    <source>
        <dbReference type="ARBA" id="ARBA00023012"/>
    </source>
</evidence>
<evidence type="ECO:0000313" key="19">
    <source>
        <dbReference type="Proteomes" id="UP000184386"/>
    </source>
</evidence>
<keyword evidence="3" id="KW-0963">Cytoplasm</keyword>
<evidence type="ECO:0000256" key="11">
    <source>
        <dbReference type="ARBA" id="ARBA00024867"/>
    </source>
</evidence>
<dbReference type="PROSITE" id="PS51755">
    <property type="entry name" value="OMPR_PHOB"/>
    <property type="match status" value="1"/>
</dbReference>
<comment type="function">
    <text evidence="11">May play the central regulatory role in sporulation. It may be an element of the effector pathway responsible for the activation of sporulation genes in response to nutritional stress. Spo0A may act in concert with spo0H (a sigma factor) to control the expression of some genes that are critical to the sporulation process.</text>
</comment>
<keyword evidence="9" id="KW-0010">Activator</keyword>
<dbReference type="Gene3D" id="3.40.50.2300">
    <property type="match status" value="1"/>
</dbReference>
<protein>
    <recommendedName>
        <fullName evidence="13">Heme response regulator HssR</fullName>
    </recommendedName>
    <alternativeName>
        <fullName evidence="2">Stage 0 sporulation protein A homolog</fullName>
    </alternativeName>
</protein>
<dbReference type="InterPro" id="IPR036388">
    <property type="entry name" value="WH-like_DNA-bd_sf"/>
</dbReference>
<dbReference type="GO" id="GO:0032993">
    <property type="term" value="C:protein-DNA complex"/>
    <property type="evidence" value="ECO:0007669"/>
    <property type="project" value="TreeGrafter"/>
</dbReference>
<evidence type="ECO:0000256" key="4">
    <source>
        <dbReference type="ARBA" id="ARBA00022553"/>
    </source>
</evidence>
<keyword evidence="8 15" id="KW-0238">DNA-binding</keyword>
<dbReference type="InterPro" id="IPR011006">
    <property type="entry name" value="CheY-like_superfamily"/>
</dbReference>
<dbReference type="Proteomes" id="UP000184386">
    <property type="component" value="Unassembled WGS sequence"/>
</dbReference>
<evidence type="ECO:0000256" key="6">
    <source>
        <dbReference type="ARBA" id="ARBA00023015"/>
    </source>
</evidence>
<evidence type="ECO:0000256" key="14">
    <source>
        <dbReference type="PROSITE-ProRule" id="PRU00169"/>
    </source>
</evidence>
<dbReference type="SMART" id="SM00862">
    <property type="entry name" value="Trans_reg_C"/>
    <property type="match status" value="1"/>
</dbReference>
<feature type="domain" description="OmpR/PhoB-type" evidence="17">
    <location>
        <begin position="125"/>
        <end position="222"/>
    </location>
</feature>
<dbReference type="STRING" id="1121322.SAMN02745136_02093"/>
<sequence length="223" mass="25737">MFSILVVEDDETLNKMICAKLKQEQFSVHTAFDGEQALEVMDEKHIDLIVCDIMMPRMNGYELTDTIRNANYTLPILMVTAKDQIEDMEKGFAAGTDDYLIKPFNMKELVLRAHALLRRSQIASERRLAVGHAVLDYDALTVVIAGEEYNLPPKEFYLLFKLLSNPNHIFTRLELMDEIWGMDTDADERTVDSHIKKLRRKFEGYPDFELITIRGLGYKAKIN</sequence>
<dbReference type="RefSeq" id="WP_073275543.1">
    <property type="nucleotide sequence ID" value="NZ_FRAC01000010.1"/>
</dbReference>
<dbReference type="InterPro" id="IPR001867">
    <property type="entry name" value="OmpR/PhoB-type_DNA-bd"/>
</dbReference>
<dbReference type="GO" id="GO:0000156">
    <property type="term" value="F:phosphorelay response regulator activity"/>
    <property type="evidence" value="ECO:0007669"/>
    <property type="project" value="TreeGrafter"/>
</dbReference>
<accession>A0A1M6QYY8</accession>
<dbReference type="PANTHER" id="PTHR48111:SF49">
    <property type="entry name" value="HEME RESPONSE REGULATOR HSSR"/>
    <property type="match status" value="1"/>
</dbReference>
<keyword evidence="19" id="KW-1185">Reference proteome</keyword>
<name>A0A1M6QYY8_9FIRM</name>
<dbReference type="Pfam" id="PF00072">
    <property type="entry name" value="Response_reg"/>
    <property type="match status" value="1"/>
</dbReference>
<evidence type="ECO:0000256" key="7">
    <source>
        <dbReference type="ARBA" id="ARBA00023026"/>
    </source>
</evidence>
<comment type="subcellular location">
    <subcellularLocation>
        <location evidence="1">Cytoplasm</location>
    </subcellularLocation>
</comment>
<dbReference type="FunFam" id="3.40.50.2300:FF:000001">
    <property type="entry name" value="DNA-binding response regulator PhoB"/>
    <property type="match status" value="1"/>
</dbReference>
<evidence type="ECO:0000256" key="8">
    <source>
        <dbReference type="ARBA" id="ARBA00023125"/>
    </source>
</evidence>
<evidence type="ECO:0000256" key="9">
    <source>
        <dbReference type="ARBA" id="ARBA00023159"/>
    </source>
</evidence>
<dbReference type="Gene3D" id="1.10.10.10">
    <property type="entry name" value="Winged helix-like DNA-binding domain superfamily/Winged helix DNA-binding domain"/>
    <property type="match status" value="1"/>
</dbReference>
<dbReference type="GO" id="GO:0005829">
    <property type="term" value="C:cytosol"/>
    <property type="evidence" value="ECO:0007669"/>
    <property type="project" value="TreeGrafter"/>
</dbReference>
<feature type="DNA-binding region" description="OmpR/PhoB-type" evidence="15">
    <location>
        <begin position="125"/>
        <end position="222"/>
    </location>
</feature>
<dbReference type="GO" id="GO:0006355">
    <property type="term" value="P:regulation of DNA-templated transcription"/>
    <property type="evidence" value="ECO:0007669"/>
    <property type="project" value="InterPro"/>
</dbReference>
<dbReference type="OrthoDB" id="9790442at2"/>
<dbReference type="EMBL" id="FRAC01000010">
    <property type="protein sequence ID" value="SHK25445.1"/>
    <property type="molecule type" value="Genomic_DNA"/>
</dbReference>
<dbReference type="CDD" id="cd00383">
    <property type="entry name" value="trans_reg_C"/>
    <property type="match status" value="1"/>
</dbReference>
<evidence type="ECO:0000256" key="2">
    <source>
        <dbReference type="ARBA" id="ARBA00018672"/>
    </source>
</evidence>
<keyword evidence="10" id="KW-0804">Transcription</keyword>
<evidence type="ECO:0000259" key="16">
    <source>
        <dbReference type="PROSITE" id="PS50110"/>
    </source>
</evidence>
<evidence type="ECO:0000259" key="17">
    <source>
        <dbReference type="PROSITE" id="PS51755"/>
    </source>
</evidence>
<organism evidence="18 19">
    <name type="scientific">Anaerocolumna jejuensis DSM 15929</name>
    <dbReference type="NCBI Taxonomy" id="1121322"/>
    <lineage>
        <taxon>Bacteria</taxon>
        <taxon>Bacillati</taxon>
        <taxon>Bacillota</taxon>
        <taxon>Clostridia</taxon>
        <taxon>Lachnospirales</taxon>
        <taxon>Lachnospiraceae</taxon>
        <taxon>Anaerocolumna</taxon>
    </lineage>
</organism>
<dbReference type="PANTHER" id="PTHR48111">
    <property type="entry name" value="REGULATOR OF RPOS"/>
    <property type="match status" value="1"/>
</dbReference>
<feature type="domain" description="Response regulatory" evidence="16">
    <location>
        <begin position="3"/>
        <end position="117"/>
    </location>
</feature>
<dbReference type="GO" id="GO:0000976">
    <property type="term" value="F:transcription cis-regulatory region binding"/>
    <property type="evidence" value="ECO:0007669"/>
    <property type="project" value="TreeGrafter"/>
</dbReference>
<dbReference type="Pfam" id="PF00486">
    <property type="entry name" value="Trans_reg_C"/>
    <property type="match status" value="1"/>
</dbReference>
<dbReference type="SUPFAM" id="SSF52172">
    <property type="entry name" value="CheY-like"/>
    <property type="match status" value="1"/>
</dbReference>
<dbReference type="PROSITE" id="PS50110">
    <property type="entry name" value="RESPONSE_REGULATORY"/>
    <property type="match status" value="1"/>
</dbReference>
<gene>
    <name evidence="18" type="ORF">SAMN02745136_02093</name>
</gene>